<dbReference type="PROSITE" id="PS51194">
    <property type="entry name" value="HELICASE_CTER"/>
    <property type="match status" value="1"/>
</dbReference>
<name>A0ABV8W0Q5_9BACI</name>
<accession>A0ABV8W0Q5</accession>
<organism evidence="7 8">
    <name type="scientific">Gracilibacillus marinus</name>
    <dbReference type="NCBI Taxonomy" id="630535"/>
    <lineage>
        <taxon>Bacteria</taxon>
        <taxon>Bacillati</taxon>
        <taxon>Bacillota</taxon>
        <taxon>Bacilli</taxon>
        <taxon>Bacillales</taxon>
        <taxon>Bacillaceae</taxon>
        <taxon>Gracilibacillus</taxon>
    </lineage>
</organism>
<sequence>MDAIKGAVKMNKTQSLNETISNLKSFLQTAWDKSGFEKLTAIQMHTARSIIEGKDIIAESPTGSGKTLAYLLPLLQQIDPIQKSTQVVILASSHELVMQIHQEVQEWSRDSGIGSATLIGGANVKRQIEKLKKKPHIVIGTPGRMHELINQKKLKMHHVKTIVMDEADQLLVPEHLSVIEKIVKSTLSERQVLVFSATLPETIQLKAEELMSSPEVIRVGKEEDVRPHVEYMYLVSEARDKIESLRKLVRNNEMKALVFVKDISTLSELAEKLDYIGIRAGVLHSNVKKQERAKAMKEFREGKSELLLASDVAARGLDIPDITHVIHMDLPKETSQFVHRSGRTGRLGSESGAVIAIVTENEERQLQRFGRQLNLTFSKKILFKGKLSNGK</sequence>
<dbReference type="Pfam" id="PF00271">
    <property type="entry name" value="Helicase_C"/>
    <property type="match status" value="1"/>
</dbReference>
<dbReference type="InterPro" id="IPR027417">
    <property type="entry name" value="P-loop_NTPase"/>
</dbReference>
<dbReference type="Pfam" id="PF00270">
    <property type="entry name" value="DEAD"/>
    <property type="match status" value="1"/>
</dbReference>
<keyword evidence="4" id="KW-0067">ATP-binding</keyword>
<dbReference type="PANTHER" id="PTHR47963">
    <property type="entry name" value="DEAD-BOX ATP-DEPENDENT RNA HELICASE 47, MITOCHONDRIAL"/>
    <property type="match status" value="1"/>
</dbReference>
<dbReference type="EC" id="3.6.4.-" evidence="7"/>
<dbReference type="SUPFAM" id="SSF52540">
    <property type="entry name" value="P-loop containing nucleoside triphosphate hydrolases"/>
    <property type="match status" value="1"/>
</dbReference>
<feature type="domain" description="Helicase C-terminal" evidence="6">
    <location>
        <begin position="241"/>
        <end position="388"/>
    </location>
</feature>
<evidence type="ECO:0000259" key="6">
    <source>
        <dbReference type="PROSITE" id="PS51194"/>
    </source>
</evidence>
<keyword evidence="3 7" id="KW-0347">Helicase</keyword>
<dbReference type="InterPro" id="IPR044742">
    <property type="entry name" value="DEAD/DEAH_RhlB"/>
</dbReference>
<dbReference type="CDD" id="cd18787">
    <property type="entry name" value="SF2_C_DEAD"/>
    <property type="match status" value="1"/>
</dbReference>
<dbReference type="Proteomes" id="UP001595880">
    <property type="component" value="Unassembled WGS sequence"/>
</dbReference>
<protein>
    <submittedName>
        <fullName evidence="7">DEAD/DEAH box helicase</fullName>
        <ecNumber evidence="7">3.6.4.-</ecNumber>
    </submittedName>
</protein>
<dbReference type="InterPro" id="IPR050547">
    <property type="entry name" value="DEAD_box_RNA_helicases"/>
</dbReference>
<dbReference type="InterPro" id="IPR014001">
    <property type="entry name" value="Helicase_ATP-bd"/>
</dbReference>
<evidence type="ECO:0000256" key="1">
    <source>
        <dbReference type="ARBA" id="ARBA00022741"/>
    </source>
</evidence>
<keyword evidence="1" id="KW-0547">Nucleotide-binding</keyword>
<dbReference type="RefSeq" id="WP_390200500.1">
    <property type="nucleotide sequence ID" value="NZ_JBHSDV010000005.1"/>
</dbReference>
<dbReference type="CDD" id="cd00268">
    <property type="entry name" value="DEADc"/>
    <property type="match status" value="1"/>
</dbReference>
<dbReference type="InterPro" id="IPR011545">
    <property type="entry name" value="DEAD/DEAH_box_helicase_dom"/>
</dbReference>
<evidence type="ECO:0000256" key="2">
    <source>
        <dbReference type="ARBA" id="ARBA00022801"/>
    </source>
</evidence>
<evidence type="ECO:0000259" key="5">
    <source>
        <dbReference type="PROSITE" id="PS51192"/>
    </source>
</evidence>
<dbReference type="InterPro" id="IPR001650">
    <property type="entry name" value="Helicase_C-like"/>
</dbReference>
<evidence type="ECO:0000313" key="8">
    <source>
        <dbReference type="Proteomes" id="UP001595880"/>
    </source>
</evidence>
<dbReference type="EMBL" id="JBHSDV010000005">
    <property type="protein sequence ID" value="MFC4389043.1"/>
    <property type="molecule type" value="Genomic_DNA"/>
</dbReference>
<comment type="caution">
    <text evidence="7">The sequence shown here is derived from an EMBL/GenBank/DDBJ whole genome shotgun (WGS) entry which is preliminary data.</text>
</comment>
<dbReference type="PANTHER" id="PTHR47963:SF7">
    <property type="entry name" value="ATP-DEPENDENT RNA HELICASE YFML-RELATED"/>
    <property type="match status" value="1"/>
</dbReference>
<keyword evidence="2 7" id="KW-0378">Hydrolase</keyword>
<proteinExistence type="predicted"/>
<dbReference type="PROSITE" id="PS51192">
    <property type="entry name" value="HELICASE_ATP_BIND_1"/>
    <property type="match status" value="1"/>
</dbReference>
<gene>
    <name evidence="7" type="ORF">ACFOZ1_14665</name>
</gene>
<evidence type="ECO:0000256" key="4">
    <source>
        <dbReference type="ARBA" id="ARBA00022840"/>
    </source>
</evidence>
<feature type="domain" description="Helicase ATP-binding" evidence="5">
    <location>
        <begin position="47"/>
        <end position="217"/>
    </location>
</feature>
<dbReference type="SMART" id="SM00487">
    <property type="entry name" value="DEXDc"/>
    <property type="match status" value="1"/>
</dbReference>
<dbReference type="SMART" id="SM00490">
    <property type="entry name" value="HELICc"/>
    <property type="match status" value="1"/>
</dbReference>
<evidence type="ECO:0000256" key="3">
    <source>
        <dbReference type="ARBA" id="ARBA00022806"/>
    </source>
</evidence>
<reference evidence="8" key="1">
    <citation type="journal article" date="2019" name="Int. J. Syst. Evol. Microbiol.">
        <title>The Global Catalogue of Microorganisms (GCM) 10K type strain sequencing project: providing services to taxonomists for standard genome sequencing and annotation.</title>
        <authorList>
            <consortium name="The Broad Institute Genomics Platform"/>
            <consortium name="The Broad Institute Genome Sequencing Center for Infectious Disease"/>
            <person name="Wu L."/>
            <person name="Ma J."/>
        </authorList>
    </citation>
    <scope>NUCLEOTIDE SEQUENCE [LARGE SCALE GENOMIC DNA]</scope>
    <source>
        <strain evidence="8">KACC 14058</strain>
    </source>
</reference>
<dbReference type="GO" id="GO:0016787">
    <property type="term" value="F:hydrolase activity"/>
    <property type="evidence" value="ECO:0007669"/>
    <property type="project" value="UniProtKB-KW"/>
</dbReference>
<dbReference type="GO" id="GO:0004386">
    <property type="term" value="F:helicase activity"/>
    <property type="evidence" value="ECO:0007669"/>
    <property type="project" value="UniProtKB-KW"/>
</dbReference>
<evidence type="ECO:0000313" key="7">
    <source>
        <dbReference type="EMBL" id="MFC4389043.1"/>
    </source>
</evidence>
<dbReference type="Gene3D" id="3.40.50.300">
    <property type="entry name" value="P-loop containing nucleotide triphosphate hydrolases"/>
    <property type="match status" value="2"/>
</dbReference>
<keyword evidence="8" id="KW-1185">Reference proteome</keyword>